<dbReference type="InterPro" id="IPR011006">
    <property type="entry name" value="CheY-like_superfamily"/>
</dbReference>
<gene>
    <name evidence="8" type="ORF">EDM21_07880</name>
</gene>
<dbReference type="PROSITE" id="PS50110">
    <property type="entry name" value="RESPONSE_REGULATORY"/>
    <property type="match status" value="1"/>
</dbReference>
<sequence length="144" mass="16378">MKLLWVEDERRLVEEGAFFLQQEGCVIHHAVTAEDAQHRLQANRYDLLLIDWMLPGRQGIDLCREVRSKWGTPVIILTARTEEEQKVLALENGADDYITKPFGIRELLARIRAVLRRTSMPGSTAETSAVDGLPSNASDRFFVQ</sequence>
<dbReference type="GO" id="GO:0005829">
    <property type="term" value="C:cytosol"/>
    <property type="evidence" value="ECO:0007669"/>
    <property type="project" value="TreeGrafter"/>
</dbReference>
<evidence type="ECO:0000256" key="1">
    <source>
        <dbReference type="ARBA" id="ARBA00022553"/>
    </source>
</evidence>
<evidence type="ECO:0000256" key="6">
    <source>
        <dbReference type="PROSITE-ProRule" id="PRU00169"/>
    </source>
</evidence>
<dbReference type="GO" id="GO:0032993">
    <property type="term" value="C:protein-DNA complex"/>
    <property type="evidence" value="ECO:0007669"/>
    <property type="project" value="TreeGrafter"/>
</dbReference>
<dbReference type="AlphaFoldDB" id="A0A7X3FGQ4"/>
<keyword evidence="1 6" id="KW-0597">Phosphoprotein</keyword>
<name>A0A7X3FGQ4_9BACL</name>
<feature type="domain" description="Response regulatory" evidence="7">
    <location>
        <begin position="2"/>
        <end position="115"/>
    </location>
</feature>
<evidence type="ECO:0000313" key="8">
    <source>
        <dbReference type="EMBL" id="MVO99445.1"/>
    </source>
</evidence>
<evidence type="ECO:0000256" key="4">
    <source>
        <dbReference type="ARBA" id="ARBA00023125"/>
    </source>
</evidence>
<evidence type="ECO:0000313" key="9">
    <source>
        <dbReference type="Proteomes" id="UP000490800"/>
    </source>
</evidence>
<dbReference type="PANTHER" id="PTHR48111:SF1">
    <property type="entry name" value="TWO-COMPONENT RESPONSE REGULATOR ORR33"/>
    <property type="match status" value="1"/>
</dbReference>
<keyword evidence="5" id="KW-0804">Transcription</keyword>
<dbReference type="SMART" id="SM00448">
    <property type="entry name" value="REC"/>
    <property type="match status" value="1"/>
</dbReference>
<dbReference type="EMBL" id="RHLK01000003">
    <property type="protein sequence ID" value="MVO99445.1"/>
    <property type="molecule type" value="Genomic_DNA"/>
</dbReference>
<dbReference type="Pfam" id="PF00072">
    <property type="entry name" value="Response_reg"/>
    <property type="match status" value="1"/>
</dbReference>
<dbReference type="GO" id="GO:0000156">
    <property type="term" value="F:phosphorelay response regulator activity"/>
    <property type="evidence" value="ECO:0007669"/>
    <property type="project" value="TreeGrafter"/>
</dbReference>
<proteinExistence type="predicted"/>
<reference evidence="8 9" key="1">
    <citation type="journal article" date="2019" name="Microorganisms">
        <title>Paenibacillus lutrae sp. nov., A Chitinolytic Species Isolated from A River Otter in Castril Natural Park, Granada, Spain.</title>
        <authorList>
            <person name="Rodriguez M."/>
            <person name="Reina J.C."/>
            <person name="Bejar V."/>
            <person name="Llamas I."/>
        </authorList>
    </citation>
    <scope>NUCLEOTIDE SEQUENCE [LARGE SCALE GENOMIC DNA]</scope>
    <source>
        <strain evidence="8 9">N10</strain>
    </source>
</reference>
<dbReference type="InterPro" id="IPR001789">
    <property type="entry name" value="Sig_transdc_resp-reg_receiver"/>
</dbReference>
<comment type="caution">
    <text evidence="8">The sequence shown here is derived from an EMBL/GenBank/DDBJ whole genome shotgun (WGS) entry which is preliminary data.</text>
</comment>
<dbReference type="GO" id="GO:0006355">
    <property type="term" value="P:regulation of DNA-templated transcription"/>
    <property type="evidence" value="ECO:0007669"/>
    <property type="project" value="TreeGrafter"/>
</dbReference>
<protein>
    <submittedName>
        <fullName evidence="8">Response regulator</fullName>
    </submittedName>
</protein>
<evidence type="ECO:0000256" key="3">
    <source>
        <dbReference type="ARBA" id="ARBA00023015"/>
    </source>
</evidence>
<dbReference type="Gene3D" id="3.40.50.2300">
    <property type="match status" value="1"/>
</dbReference>
<accession>A0A7X3FGQ4</accession>
<organism evidence="8 9">
    <name type="scientific">Paenibacillus lutrae</name>
    <dbReference type="NCBI Taxonomy" id="2078573"/>
    <lineage>
        <taxon>Bacteria</taxon>
        <taxon>Bacillati</taxon>
        <taxon>Bacillota</taxon>
        <taxon>Bacilli</taxon>
        <taxon>Bacillales</taxon>
        <taxon>Paenibacillaceae</taxon>
        <taxon>Paenibacillus</taxon>
    </lineage>
</organism>
<dbReference type="GO" id="GO:0000976">
    <property type="term" value="F:transcription cis-regulatory region binding"/>
    <property type="evidence" value="ECO:0007669"/>
    <property type="project" value="TreeGrafter"/>
</dbReference>
<feature type="modified residue" description="4-aspartylphosphate" evidence="6">
    <location>
        <position position="51"/>
    </location>
</feature>
<evidence type="ECO:0000256" key="2">
    <source>
        <dbReference type="ARBA" id="ARBA00023012"/>
    </source>
</evidence>
<dbReference type="Gene3D" id="6.10.250.690">
    <property type="match status" value="1"/>
</dbReference>
<keyword evidence="2" id="KW-0902">Two-component regulatory system</keyword>
<evidence type="ECO:0000259" key="7">
    <source>
        <dbReference type="PROSITE" id="PS50110"/>
    </source>
</evidence>
<dbReference type="OrthoDB" id="9790442at2"/>
<dbReference type="SUPFAM" id="SSF52172">
    <property type="entry name" value="CheY-like"/>
    <property type="match status" value="1"/>
</dbReference>
<keyword evidence="9" id="KW-1185">Reference proteome</keyword>
<dbReference type="InterPro" id="IPR039420">
    <property type="entry name" value="WalR-like"/>
</dbReference>
<keyword evidence="4" id="KW-0238">DNA-binding</keyword>
<evidence type="ECO:0000256" key="5">
    <source>
        <dbReference type="ARBA" id="ARBA00023163"/>
    </source>
</evidence>
<dbReference type="RefSeq" id="WP_157334417.1">
    <property type="nucleotide sequence ID" value="NZ_RHLK01000003.1"/>
</dbReference>
<keyword evidence="3" id="KW-0805">Transcription regulation</keyword>
<dbReference type="Proteomes" id="UP000490800">
    <property type="component" value="Unassembled WGS sequence"/>
</dbReference>
<dbReference type="PANTHER" id="PTHR48111">
    <property type="entry name" value="REGULATOR OF RPOS"/>
    <property type="match status" value="1"/>
</dbReference>